<dbReference type="GO" id="GO:0046872">
    <property type="term" value="F:metal ion binding"/>
    <property type="evidence" value="ECO:0007669"/>
    <property type="project" value="UniProtKB-KW"/>
</dbReference>
<evidence type="ECO:0000256" key="2">
    <source>
        <dbReference type="ARBA" id="ARBA00011032"/>
    </source>
</evidence>
<dbReference type="SUPFAM" id="SSF48310">
    <property type="entry name" value="Aldehyde ferredoxin oxidoreductase, C-terminal domains"/>
    <property type="match status" value="1"/>
</dbReference>
<dbReference type="PANTHER" id="PTHR30038:SF0">
    <property type="entry name" value="TUNGSTEN-CONTAINING ALDEHYDE FERREDOXIN OXIDOREDUCTASE"/>
    <property type="match status" value="1"/>
</dbReference>
<dbReference type="InterPro" id="IPR013984">
    <property type="entry name" value="Ald_Fedxn_OxRdtase_dom2"/>
</dbReference>
<dbReference type="Pfam" id="PF01314">
    <property type="entry name" value="AFOR_C"/>
    <property type="match status" value="1"/>
</dbReference>
<dbReference type="InterPro" id="IPR001203">
    <property type="entry name" value="OxRdtase_Ald_Fedxn_C"/>
</dbReference>
<dbReference type="InterPro" id="IPR051919">
    <property type="entry name" value="W-dependent_AOR"/>
</dbReference>
<dbReference type="PANTHER" id="PTHR30038">
    <property type="entry name" value="ALDEHYDE FERREDOXIN OXIDOREDUCTASE"/>
    <property type="match status" value="1"/>
</dbReference>
<evidence type="ECO:0000256" key="1">
    <source>
        <dbReference type="ARBA" id="ARBA00001966"/>
    </source>
</evidence>
<evidence type="ECO:0000256" key="3">
    <source>
        <dbReference type="ARBA" id="ARBA00022485"/>
    </source>
</evidence>
<dbReference type="STRING" id="39060.SAMN05660706_11540"/>
<keyword evidence="6" id="KW-0408">Iron</keyword>
<evidence type="ECO:0000256" key="6">
    <source>
        <dbReference type="ARBA" id="ARBA00023004"/>
    </source>
</evidence>
<evidence type="ECO:0000313" key="10">
    <source>
        <dbReference type="EMBL" id="SFR07800.1"/>
    </source>
</evidence>
<proteinExistence type="inferred from homology"/>
<evidence type="ECO:0000256" key="8">
    <source>
        <dbReference type="ARBA" id="ARBA00049934"/>
    </source>
</evidence>
<name>A0A1I6DQQ8_9FIRM</name>
<dbReference type="InterPro" id="IPR013985">
    <property type="entry name" value="Ald_Fedxn_OxRdtase_dom3"/>
</dbReference>
<evidence type="ECO:0000313" key="11">
    <source>
        <dbReference type="Proteomes" id="UP000199584"/>
    </source>
</evidence>
<dbReference type="OrthoDB" id="9763894at2"/>
<dbReference type="GO" id="GO:0016625">
    <property type="term" value="F:oxidoreductase activity, acting on the aldehyde or oxo group of donors, iron-sulfur protein as acceptor"/>
    <property type="evidence" value="ECO:0007669"/>
    <property type="project" value="InterPro"/>
</dbReference>
<dbReference type="AlphaFoldDB" id="A0A1I6DQQ8"/>
<dbReference type="Gene3D" id="1.10.569.10">
    <property type="entry name" value="Aldehyde Ferredoxin Oxidoreductase Protein, subunit A, domain 2"/>
    <property type="match status" value="1"/>
</dbReference>
<dbReference type="EMBL" id="FOYM01000015">
    <property type="protein sequence ID" value="SFR07800.1"/>
    <property type="molecule type" value="Genomic_DNA"/>
</dbReference>
<keyword evidence="5" id="KW-0560">Oxidoreductase</keyword>
<keyword evidence="4" id="KW-0479">Metal-binding</keyword>
<keyword evidence="3" id="KW-0004">4Fe-4S</keyword>
<accession>A0A1I6DQQ8</accession>
<organism evidence="10 11">
    <name type="scientific">Desulfoscipio geothermicus DSM 3669</name>
    <dbReference type="NCBI Taxonomy" id="1121426"/>
    <lineage>
        <taxon>Bacteria</taxon>
        <taxon>Bacillati</taxon>
        <taxon>Bacillota</taxon>
        <taxon>Clostridia</taxon>
        <taxon>Eubacteriales</taxon>
        <taxon>Desulfallaceae</taxon>
        <taxon>Desulfoscipio</taxon>
    </lineage>
</organism>
<keyword evidence="7" id="KW-0411">Iron-sulfur</keyword>
<keyword evidence="11" id="KW-1185">Reference proteome</keyword>
<dbReference type="GO" id="GO:0009055">
    <property type="term" value="F:electron transfer activity"/>
    <property type="evidence" value="ECO:0007669"/>
    <property type="project" value="InterPro"/>
</dbReference>
<evidence type="ECO:0000256" key="5">
    <source>
        <dbReference type="ARBA" id="ARBA00023002"/>
    </source>
</evidence>
<protein>
    <submittedName>
        <fullName evidence="10">Aldehyde:ferredoxin oxidoreductase</fullName>
    </submittedName>
</protein>
<gene>
    <name evidence="10" type="ORF">SAMN05660706_11540</name>
</gene>
<dbReference type="Gene3D" id="3.60.9.10">
    <property type="entry name" value="Aldehyde ferredoxin oxidoreductase, N-terminal domain"/>
    <property type="match status" value="1"/>
</dbReference>
<dbReference type="SMART" id="SM00790">
    <property type="entry name" value="AFOR_N"/>
    <property type="match status" value="1"/>
</dbReference>
<evidence type="ECO:0000256" key="4">
    <source>
        <dbReference type="ARBA" id="ARBA00022723"/>
    </source>
</evidence>
<dbReference type="InterPro" id="IPR036021">
    <property type="entry name" value="Tungsten_al_ferr_oxy-like_C"/>
</dbReference>
<evidence type="ECO:0000256" key="7">
    <source>
        <dbReference type="ARBA" id="ARBA00023014"/>
    </source>
</evidence>
<reference evidence="11" key="1">
    <citation type="submission" date="2016-10" db="EMBL/GenBank/DDBJ databases">
        <authorList>
            <person name="Varghese N."/>
            <person name="Submissions S."/>
        </authorList>
    </citation>
    <scope>NUCLEOTIDE SEQUENCE [LARGE SCALE GENOMIC DNA]</scope>
    <source>
        <strain evidence="11">DSM 3669</strain>
    </source>
</reference>
<dbReference type="SUPFAM" id="SSF56228">
    <property type="entry name" value="Aldehyde ferredoxin oxidoreductase, N-terminal domain"/>
    <property type="match status" value="1"/>
</dbReference>
<sequence>MSGFEYKILWLDLEHRKERVEKIEGKELLNWIGGSGLGARVVYENVSPWVEPLGRQNNLGFFTGPLTGTMVPSSGRHSVVSKSPLTGIWGEASIGGRWGRMLRKSGYDALVLQGNAEKPVYIWINEGKVEIKEASSLWGLNTYECSTALKQLTSQKAEVCTIGPAGERMVKISGIFTDGEEGRTAARCGLGAVMGAKRVKAIAVYGQRELPVSDPAGLREDLKPVLKRIQEKTRVLGLFGTAGLVIPCEQTGDLPIRNWTGGKWEEGALKISGQKMADTLLTGRYHCAGCPVGCGRRVNIKEGPYAGVKGGGPEYETLGLMGGSCLVDDLEAISYANELCNKYGIDTIDTGNLIAFAIEAFERGFINEEFTGGLKLRWGDPQVLIEMIHCIANQEGKLGSLLAEGFPAIRRFFGKEVAEFAIEAKGLGFPAHDPRAYNSIALGYATANRGACHLEAFSHIFERNMTMPEIGISAVEDRFAVEGKGELVAKSQNLMAVMDSLAVCKFLLFGGVNLTEITGWLNKVTGLSYSVDELLRCGERIFNLKRLFNISCGVNRKDDILPERILRQNRGAGGAAENLPPLEAMLAEYYAYRGWSEEGIPLPSKIKELGLD</sequence>
<dbReference type="Gene3D" id="1.10.599.10">
    <property type="entry name" value="Aldehyde Ferredoxin Oxidoreductase Protein, subunit A, domain 3"/>
    <property type="match status" value="1"/>
</dbReference>
<dbReference type="InterPro" id="IPR036503">
    <property type="entry name" value="Ald_Fedxn_OxRdtase_N_sf"/>
</dbReference>
<comment type="similarity">
    <text evidence="2">Belongs to the AOR/FOR family.</text>
</comment>
<dbReference type="InterPro" id="IPR013983">
    <property type="entry name" value="Ald_Fedxn_OxRdtase_N"/>
</dbReference>
<dbReference type="Proteomes" id="UP000199584">
    <property type="component" value="Unassembled WGS sequence"/>
</dbReference>
<feature type="domain" description="Aldehyde ferredoxin oxidoreductase N-terminal" evidence="9">
    <location>
        <begin position="4"/>
        <end position="208"/>
    </location>
</feature>
<comment type="cofactor">
    <cofactor evidence="1">
        <name>[4Fe-4S] cluster</name>
        <dbReference type="ChEBI" id="CHEBI:49883"/>
    </cofactor>
</comment>
<evidence type="ECO:0000259" key="9">
    <source>
        <dbReference type="SMART" id="SM00790"/>
    </source>
</evidence>
<dbReference type="Pfam" id="PF02730">
    <property type="entry name" value="AFOR_N"/>
    <property type="match status" value="1"/>
</dbReference>
<dbReference type="GO" id="GO:0051539">
    <property type="term" value="F:4 iron, 4 sulfur cluster binding"/>
    <property type="evidence" value="ECO:0007669"/>
    <property type="project" value="UniProtKB-KW"/>
</dbReference>
<comment type="cofactor">
    <cofactor evidence="8">
        <name>tungstopterin</name>
        <dbReference type="ChEBI" id="CHEBI:30402"/>
    </cofactor>
</comment>